<dbReference type="Proteomes" id="UP000054683">
    <property type="component" value="Unassembled WGS sequence"/>
</dbReference>
<evidence type="ECO:0000313" key="2">
    <source>
        <dbReference type="EMBL" id="SAL60704.1"/>
    </source>
</evidence>
<dbReference type="InterPro" id="IPR016181">
    <property type="entry name" value="Acyl_CoA_acyltransferase"/>
</dbReference>
<dbReference type="SUPFAM" id="SSF55729">
    <property type="entry name" value="Acyl-CoA N-acyltransferases (Nat)"/>
    <property type="match status" value="1"/>
</dbReference>
<dbReference type="GO" id="GO:0016747">
    <property type="term" value="F:acyltransferase activity, transferring groups other than amino-acyl groups"/>
    <property type="evidence" value="ECO:0007669"/>
    <property type="project" value="InterPro"/>
</dbReference>
<proteinExistence type="predicted"/>
<dbReference type="InterPro" id="IPR000182">
    <property type="entry name" value="GNAT_dom"/>
</dbReference>
<protein>
    <submittedName>
        <fullName evidence="2">GCN5-related N-acetyltransferase</fullName>
    </submittedName>
</protein>
<sequence length="211" mass="24019">MSCWIEPVTLEGTYVRLVPLEREHQDALADAAADGELWKLWYTSVPSPDTISAWMDTALAMRDSQGAQPFTIIDVTTGDVVGSTRYMNVEPAHRRLEIGNTWYAKRVQRTAINTEAKLLLLSHAFDTLKTIAVEFRTHFMNRQSRAAIARLGAKEDGILRNHQIGRDGIYRDTVVFSIIESEWPAVRANLRAKLETRHESRLESRLITRLD</sequence>
<dbReference type="AlphaFoldDB" id="A0A158IVN8"/>
<organism evidence="2 3">
    <name type="scientific">Caballeronia udeis</name>
    <dbReference type="NCBI Taxonomy" id="1232866"/>
    <lineage>
        <taxon>Bacteria</taxon>
        <taxon>Pseudomonadati</taxon>
        <taxon>Pseudomonadota</taxon>
        <taxon>Betaproteobacteria</taxon>
        <taxon>Burkholderiales</taxon>
        <taxon>Burkholderiaceae</taxon>
        <taxon>Caballeronia</taxon>
    </lineage>
</organism>
<dbReference type="OrthoDB" id="5295305at2"/>
<accession>A0A158IVN8</accession>
<dbReference type="EMBL" id="FCOK02000063">
    <property type="protein sequence ID" value="SAL60704.1"/>
    <property type="molecule type" value="Genomic_DNA"/>
</dbReference>
<evidence type="ECO:0000259" key="1">
    <source>
        <dbReference type="Pfam" id="PF13302"/>
    </source>
</evidence>
<keyword evidence="2" id="KW-0808">Transferase</keyword>
<reference evidence="2 3" key="1">
    <citation type="submission" date="2016-01" db="EMBL/GenBank/DDBJ databases">
        <authorList>
            <person name="Oliw E.H."/>
        </authorList>
    </citation>
    <scope>NUCLEOTIDE SEQUENCE [LARGE SCALE GENOMIC DNA]</scope>
    <source>
        <strain evidence="2">LMG 27134</strain>
    </source>
</reference>
<dbReference type="PANTHER" id="PTHR43610">
    <property type="entry name" value="BLL6696 PROTEIN"/>
    <property type="match status" value="1"/>
</dbReference>
<feature type="domain" description="N-acetyltransferase" evidence="1">
    <location>
        <begin position="16"/>
        <end position="154"/>
    </location>
</feature>
<dbReference type="Gene3D" id="3.40.630.30">
    <property type="match status" value="1"/>
</dbReference>
<dbReference type="Pfam" id="PF13302">
    <property type="entry name" value="Acetyltransf_3"/>
    <property type="match status" value="1"/>
</dbReference>
<name>A0A158IVN8_9BURK</name>
<dbReference type="RefSeq" id="WP_062090978.1">
    <property type="nucleotide sequence ID" value="NZ_FCOK02000063.1"/>
</dbReference>
<dbReference type="PANTHER" id="PTHR43610:SF1">
    <property type="entry name" value="N-ACETYLTRANSFERASE DOMAIN-CONTAINING PROTEIN"/>
    <property type="match status" value="1"/>
</dbReference>
<gene>
    <name evidence="2" type="ORF">AWB69_06731</name>
</gene>
<evidence type="ECO:0000313" key="3">
    <source>
        <dbReference type="Proteomes" id="UP000054683"/>
    </source>
</evidence>